<evidence type="ECO:0008006" key="6">
    <source>
        <dbReference type="Google" id="ProtNLM"/>
    </source>
</evidence>
<dbReference type="OrthoDB" id="5152093at2759"/>
<feature type="compositionally biased region" description="Low complexity" evidence="1">
    <location>
        <begin position="217"/>
        <end position="233"/>
    </location>
</feature>
<keyword evidence="5" id="KW-1185">Reference proteome</keyword>
<evidence type="ECO:0000313" key="4">
    <source>
        <dbReference type="EMBL" id="PGH17481.1"/>
    </source>
</evidence>
<feature type="transmembrane region" description="Helical" evidence="2">
    <location>
        <begin position="264"/>
        <end position="284"/>
    </location>
</feature>
<dbReference type="EMBL" id="PDNB01000010">
    <property type="protein sequence ID" value="PGH17481.1"/>
    <property type="molecule type" value="Genomic_DNA"/>
</dbReference>
<feature type="compositionally biased region" description="Gly residues" evidence="1">
    <location>
        <begin position="234"/>
        <end position="253"/>
    </location>
</feature>
<keyword evidence="2" id="KW-0812">Transmembrane</keyword>
<keyword evidence="2" id="KW-0472">Membrane</keyword>
<proteinExistence type="predicted"/>
<evidence type="ECO:0000256" key="3">
    <source>
        <dbReference type="SAM" id="SignalP"/>
    </source>
</evidence>
<feature type="region of interest" description="Disordered" evidence="1">
    <location>
        <begin position="214"/>
        <end position="256"/>
    </location>
</feature>
<keyword evidence="3" id="KW-0732">Signal</keyword>
<dbReference type="Proteomes" id="UP000223968">
    <property type="component" value="Unassembled WGS sequence"/>
</dbReference>
<protein>
    <recommendedName>
        <fullName evidence="6">GPI anchored protein</fullName>
    </recommendedName>
</protein>
<sequence length="285" mass="29570">MRFIPLALFALSASVSALESGQVAPDFPEILEGTRDILEKASKNASSVSAAGGLKALMKRACPAQCTQFCCVSDGTCIPSRDWSCCGGGVTCGPGRKCCHNGCIDENEECCQTPGRHCDAGLECWKINGRPRCCKPGECGSSTISRTRTSTDRATRTTTSSGSEATYYTWTITWTYWTVIARITSTRTTTEIVSFYGTNSADASSSLRSYTATATFSPPGSGSRPSSTSAPTGGSSGGGNNLFGVPGDNGGQGAAAIQTPGGMWSWHSALIAGAAIVPGLFAVYL</sequence>
<feature type="signal peptide" evidence="3">
    <location>
        <begin position="1"/>
        <end position="17"/>
    </location>
</feature>
<gene>
    <name evidence="4" type="ORF">AJ79_01081</name>
</gene>
<evidence type="ECO:0000256" key="2">
    <source>
        <dbReference type="SAM" id="Phobius"/>
    </source>
</evidence>
<reference evidence="4 5" key="1">
    <citation type="submission" date="2017-10" db="EMBL/GenBank/DDBJ databases">
        <title>Comparative genomics in systemic dimorphic fungi from Ajellomycetaceae.</title>
        <authorList>
            <person name="Munoz J.F."/>
            <person name="Mcewen J.G."/>
            <person name="Clay O.K."/>
            <person name="Cuomo C.A."/>
        </authorList>
    </citation>
    <scope>NUCLEOTIDE SEQUENCE [LARGE SCALE GENOMIC DNA]</scope>
    <source>
        <strain evidence="4 5">UAMH5409</strain>
    </source>
</reference>
<evidence type="ECO:0000256" key="1">
    <source>
        <dbReference type="SAM" id="MobiDB-lite"/>
    </source>
</evidence>
<feature type="chain" id="PRO_5013038643" description="GPI anchored protein" evidence="3">
    <location>
        <begin position="18"/>
        <end position="285"/>
    </location>
</feature>
<organism evidence="4 5">
    <name type="scientific">Helicocarpus griseus UAMH5409</name>
    <dbReference type="NCBI Taxonomy" id="1447875"/>
    <lineage>
        <taxon>Eukaryota</taxon>
        <taxon>Fungi</taxon>
        <taxon>Dikarya</taxon>
        <taxon>Ascomycota</taxon>
        <taxon>Pezizomycotina</taxon>
        <taxon>Eurotiomycetes</taxon>
        <taxon>Eurotiomycetidae</taxon>
        <taxon>Onygenales</taxon>
        <taxon>Ajellomycetaceae</taxon>
        <taxon>Helicocarpus</taxon>
    </lineage>
</organism>
<dbReference type="STRING" id="1447875.A0A2B7Y8U5"/>
<evidence type="ECO:0000313" key="5">
    <source>
        <dbReference type="Proteomes" id="UP000223968"/>
    </source>
</evidence>
<comment type="caution">
    <text evidence="4">The sequence shown here is derived from an EMBL/GenBank/DDBJ whole genome shotgun (WGS) entry which is preliminary data.</text>
</comment>
<accession>A0A2B7Y8U5</accession>
<keyword evidence="2" id="KW-1133">Transmembrane helix</keyword>
<dbReference type="AlphaFoldDB" id="A0A2B7Y8U5"/>
<name>A0A2B7Y8U5_9EURO</name>